<sequence>MWRVPAKCQGILASLGRGGMSKERLPSHQNRAHVERVRQVTLHDRSQRGTQVRRDQIPKYAYFPRPSNRLVPELALDHAQLEHIYDCGHRGDLFVALAHHSRSSVQVGQ</sequence>
<organism evidence="1 2">
    <name type="scientific">Nodularia harveyana UHCC-0300</name>
    <dbReference type="NCBI Taxonomy" id="2974287"/>
    <lineage>
        <taxon>Bacteria</taxon>
        <taxon>Bacillati</taxon>
        <taxon>Cyanobacteriota</taxon>
        <taxon>Cyanophyceae</taxon>
        <taxon>Nostocales</taxon>
        <taxon>Nodulariaceae</taxon>
        <taxon>Nodularia</taxon>
    </lineage>
</organism>
<protein>
    <submittedName>
        <fullName evidence="1">Uncharacterized protein</fullName>
    </submittedName>
</protein>
<gene>
    <name evidence="1" type="ORF">VB620_15300</name>
</gene>
<keyword evidence="2" id="KW-1185">Reference proteome</keyword>
<name>A0ABU5UGQ7_9CYAN</name>
<reference evidence="1 2" key="1">
    <citation type="submission" date="2023-12" db="EMBL/GenBank/DDBJ databases">
        <title>Baltic Sea Cyanobacteria.</title>
        <authorList>
            <person name="Delbaje E."/>
            <person name="Fewer D.P."/>
            <person name="Shishido T.K."/>
        </authorList>
    </citation>
    <scope>NUCLEOTIDE SEQUENCE [LARGE SCALE GENOMIC DNA]</scope>
    <source>
        <strain evidence="1 2">UHCC-0300</strain>
    </source>
</reference>
<proteinExistence type="predicted"/>
<comment type="caution">
    <text evidence="1">The sequence shown here is derived from an EMBL/GenBank/DDBJ whole genome shotgun (WGS) entry which is preliminary data.</text>
</comment>
<evidence type="ECO:0000313" key="1">
    <source>
        <dbReference type="EMBL" id="MEA5582704.1"/>
    </source>
</evidence>
<accession>A0ABU5UGQ7</accession>
<evidence type="ECO:0000313" key="2">
    <source>
        <dbReference type="Proteomes" id="UP001302120"/>
    </source>
</evidence>
<dbReference type="Proteomes" id="UP001302120">
    <property type="component" value="Unassembled WGS sequence"/>
</dbReference>
<dbReference type="EMBL" id="JAYGHG010000027">
    <property type="protein sequence ID" value="MEA5582704.1"/>
    <property type="molecule type" value="Genomic_DNA"/>
</dbReference>